<evidence type="ECO:0000256" key="12">
    <source>
        <dbReference type="ARBA" id="ARBA00047527"/>
    </source>
</evidence>
<dbReference type="Proteomes" id="UP000247476">
    <property type="component" value="Unassembled WGS sequence"/>
</dbReference>
<keyword evidence="16" id="KW-1185">Reference proteome</keyword>
<feature type="binding site" evidence="13">
    <location>
        <position position="327"/>
    </location>
    <ligand>
        <name>UDP-N-acetyl-alpha-D-glucosamine</name>
        <dbReference type="ChEBI" id="CHEBI:57705"/>
    </ligand>
</feature>
<protein>
    <recommendedName>
        <fullName evidence="13">UDP-N-acetylglucosamine 1-carboxyvinyltransferase</fullName>
        <ecNumber evidence="13">2.5.1.7</ecNumber>
    </recommendedName>
    <alternativeName>
        <fullName evidence="13">Enoylpyruvate transferase</fullName>
    </alternativeName>
    <alternativeName>
        <fullName evidence="13">UDP-N-acetylglucosamine enolpyruvyl transferase</fullName>
        <shortName evidence="13">EPT</shortName>
    </alternativeName>
</protein>
<evidence type="ECO:0000256" key="4">
    <source>
        <dbReference type="ARBA" id="ARBA00022618"/>
    </source>
</evidence>
<feature type="binding site" evidence="13">
    <location>
        <position position="93"/>
    </location>
    <ligand>
        <name>UDP-N-acetyl-alpha-D-glucosamine</name>
        <dbReference type="ChEBI" id="CHEBI:57705"/>
    </ligand>
</feature>
<evidence type="ECO:0000313" key="16">
    <source>
        <dbReference type="Proteomes" id="UP000247476"/>
    </source>
</evidence>
<evidence type="ECO:0000256" key="8">
    <source>
        <dbReference type="ARBA" id="ARBA00023306"/>
    </source>
</evidence>
<evidence type="ECO:0000256" key="13">
    <source>
        <dbReference type="HAMAP-Rule" id="MF_00111"/>
    </source>
</evidence>
<dbReference type="NCBIfam" id="NF006873">
    <property type="entry name" value="PRK09369.1"/>
    <property type="match status" value="1"/>
</dbReference>
<comment type="function">
    <text evidence="13">Cell wall formation. Adds enolpyruvyl to UDP-N-acetylglucosamine.</text>
</comment>
<dbReference type="RefSeq" id="WP_110840245.1">
    <property type="nucleotide sequence ID" value="NZ_QJVJ01000004.1"/>
</dbReference>
<keyword evidence="3 13" id="KW-0963">Cytoplasm</keyword>
<dbReference type="Gene3D" id="3.65.10.10">
    <property type="entry name" value="Enolpyruvate transferase domain"/>
    <property type="match status" value="2"/>
</dbReference>
<evidence type="ECO:0000256" key="7">
    <source>
        <dbReference type="ARBA" id="ARBA00022984"/>
    </source>
</evidence>
<feature type="binding site" evidence="13">
    <location>
        <position position="305"/>
    </location>
    <ligand>
        <name>UDP-N-acetyl-alpha-D-glucosamine</name>
        <dbReference type="ChEBI" id="CHEBI:57705"/>
    </ligand>
</feature>
<dbReference type="CDD" id="cd01555">
    <property type="entry name" value="UdpNAET"/>
    <property type="match status" value="1"/>
</dbReference>
<gene>
    <name evidence="13 15" type="primary">murA</name>
    <name evidence="15" type="ORF">DLM86_10625</name>
</gene>
<feature type="domain" description="Enolpyruvate transferase" evidence="14">
    <location>
        <begin position="8"/>
        <end position="401"/>
    </location>
</feature>
<dbReference type="GO" id="GO:0019277">
    <property type="term" value="P:UDP-N-acetylgalactosamine biosynthetic process"/>
    <property type="evidence" value="ECO:0007669"/>
    <property type="project" value="InterPro"/>
</dbReference>
<evidence type="ECO:0000256" key="5">
    <source>
        <dbReference type="ARBA" id="ARBA00022679"/>
    </source>
</evidence>
<accession>A0A2V5K722</accession>
<dbReference type="AlphaFoldDB" id="A0A2V5K722"/>
<keyword evidence="10" id="KW-0670">Pyruvate</keyword>
<evidence type="ECO:0000256" key="11">
    <source>
        <dbReference type="ARBA" id="ARBA00038367"/>
    </source>
</evidence>
<dbReference type="InterPro" id="IPR001986">
    <property type="entry name" value="Enolpyruvate_Tfrase_dom"/>
</dbReference>
<dbReference type="GO" id="GO:0005737">
    <property type="term" value="C:cytoplasm"/>
    <property type="evidence" value="ECO:0007669"/>
    <property type="project" value="UniProtKB-SubCell"/>
</dbReference>
<comment type="caution">
    <text evidence="13">Lacks conserved residue(s) required for the propagation of feature annotation.</text>
</comment>
<dbReference type="PANTHER" id="PTHR43783">
    <property type="entry name" value="UDP-N-ACETYLGLUCOSAMINE 1-CARBOXYVINYLTRANSFERASE"/>
    <property type="match status" value="1"/>
</dbReference>
<dbReference type="NCBIfam" id="TIGR01072">
    <property type="entry name" value="murA"/>
    <property type="match status" value="1"/>
</dbReference>
<evidence type="ECO:0000256" key="9">
    <source>
        <dbReference type="ARBA" id="ARBA00023316"/>
    </source>
</evidence>
<proteinExistence type="inferred from homology"/>
<reference evidence="15 16" key="1">
    <citation type="submission" date="2018-05" db="EMBL/GenBank/DDBJ databases">
        <title>Paenibacillus flagellatus sp. nov., isolated from selenium mineral soil.</title>
        <authorList>
            <person name="Dai X."/>
        </authorList>
    </citation>
    <scope>NUCLEOTIDE SEQUENCE [LARGE SCALE GENOMIC DNA]</scope>
    <source>
        <strain evidence="15 16">DXL2</strain>
    </source>
</reference>
<name>A0A2V5K722_9BACL</name>
<dbReference type="GO" id="GO:0071555">
    <property type="term" value="P:cell wall organization"/>
    <property type="evidence" value="ECO:0007669"/>
    <property type="project" value="UniProtKB-KW"/>
</dbReference>
<feature type="active site" description="Proton donor" evidence="13">
    <location>
        <position position="117"/>
    </location>
</feature>
<evidence type="ECO:0000256" key="10">
    <source>
        <dbReference type="ARBA" id="ARBA00023317"/>
    </source>
</evidence>
<comment type="caution">
    <text evidence="15">The sequence shown here is derived from an EMBL/GenBank/DDBJ whole genome shotgun (WGS) entry which is preliminary data.</text>
</comment>
<keyword evidence="4 13" id="KW-0132">Cell division</keyword>
<evidence type="ECO:0000256" key="1">
    <source>
        <dbReference type="ARBA" id="ARBA00004496"/>
    </source>
</evidence>
<keyword evidence="5 13" id="KW-0808">Transferase</keyword>
<dbReference type="HAMAP" id="MF_00111">
    <property type="entry name" value="MurA"/>
    <property type="match status" value="1"/>
</dbReference>
<keyword evidence="8 13" id="KW-0131">Cell cycle</keyword>
<evidence type="ECO:0000256" key="6">
    <source>
        <dbReference type="ARBA" id="ARBA00022960"/>
    </source>
</evidence>
<comment type="similarity">
    <text evidence="11 13">Belongs to the EPSP synthase family. MurA subfamily.</text>
</comment>
<evidence type="ECO:0000256" key="3">
    <source>
        <dbReference type="ARBA" id="ARBA00022490"/>
    </source>
</evidence>
<dbReference type="Pfam" id="PF00275">
    <property type="entry name" value="EPSP_synthase"/>
    <property type="match status" value="1"/>
</dbReference>
<dbReference type="InterPro" id="IPR050068">
    <property type="entry name" value="MurA_subfamily"/>
</dbReference>
<organism evidence="15 16">
    <name type="scientific">Paenibacillus flagellatus</name>
    <dbReference type="NCBI Taxonomy" id="2211139"/>
    <lineage>
        <taxon>Bacteria</taxon>
        <taxon>Bacillati</taxon>
        <taxon>Bacillota</taxon>
        <taxon>Bacilli</taxon>
        <taxon>Bacillales</taxon>
        <taxon>Paenibacillaceae</taxon>
        <taxon>Paenibacillus</taxon>
    </lineage>
</organism>
<dbReference type="GO" id="GO:0009252">
    <property type="term" value="P:peptidoglycan biosynthetic process"/>
    <property type="evidence" value="ECO:0007669"/>
    <property type="project" value="UniProtKB-UniRule"/>
</dbReference>
<keyword evidence="7 13" id="KW-0573">Peptidoglycan synthesis</keyword>
<dbReference type="GO" id="GO:0008760">
    <property type="term" value="F:UDP-N-acetylglucosamine 1-carboxyvinyltransferase activity"/>
    <property type="evidence" value="ECO:0007669"/>
    <property type="project" value="UniProtKB-UniRule"/>
</dbReference>
<keyword evidence="9 13" id="KW-0961">Cell wall biogenesis/degradation</keyword>
<dbReference type="SUPFAM" id="SSF55205">
    <property type="entry name" value="EPT/RTPC-like"/>
    <property type="match status" value="1"/>
</dbReference>
<comment type="catalytic activity">
    <reaction evidence="12 13">
        <text>phosphoenolpyruvate + UDP-N-acetyl-alpha-D-glucosamine = UDP-N-acetyl-3-O-(1-carboxyvinyl)-alpha-D-glucosamine + phosphate</text>
        <dbReference type="Rhea" id="RHEA:18681"/>
        <dbReference type="ChEBI" id="CHEBI:43474"/>
        <dbReference type="ChEBI" id="CHEBI:57705"/>
        <dbReference type="ChEBI" id="CHEBI:58702"/>
        <dbReference type="ChEBI" id="CHEBI:68483"/>
        <dbReference type="EC" id="2.5.1.7"/>
    </reaction>
</comment>
<dbReference type="InterPro" id="IPR036968">
    <property type="entry name" value="Enolpyruvate_Tfrase_sf"/>
</dbReference>
<comment type="pathway">
    <text evidence="2 13">Cell wall biogenesis; peptidoglycan biosynthesis.</text>
</comment>
<sequence>MNIIRLERTGPLNGSVKIQGSKNSSLALMAACCLSDSPVTLSGIPDIYDIRVICDIADDIGMKTVRHPNGDITLDPRSIRHADIDKEKASSYRASYYFVGALLAKFGKVSIGFPGGDNFVSRPIDQHIKGLKAMGARFEFHEDHYTVEATKLTGADIYFDMITSGATINCMLAAVLAEGRTVLRGAAKDPEVVDTAIMLNEFGANISGAGTDTIRIEGVRSLGGGHHTVIPDRLIAGAFLMSAGIAGGSVTVTDVIPDHLGSCIAKLTEIGLQFELRDQSITAHSTGKLKATRVRTSMYPGFATDLQQPLTALLVTAPGKSIVTEKIYPKRFQHVPQLRRMGADIELRGSTAFIRGGQPLAGNWVHAADIRAGTCLMLAGMAAEGTTCITGVEHIERGYEDAIGAFRSLGANISLEQVDAAHAEEKLRIGSVQP</sequence>
<dbReference type="InterPro" id="IPR005750">
    <property type="entry name" value="UDP_GlcNAc_COvinyl_MurA"/>
</dbReference>
<keyword evidence="6 13" id="KW-0133">Cell shape</keyword>
<dbReference type="UniPathway" id="UPA00219"/>
<feature type="binding site" evidence="13">
    <location>
        <begin position="122"/>
        <end position="126"/>
    </location>
    <ligand>
        <name>UDP-N-acetyl-alpha-D-glucosamine</name>
        <dbReference type="ChEBI" id="CHEBI:57705"/>
    </ligand>
</feature>
<evidence type="ECO:0000259" key="14">
    <source>
        <dbReference type="Pfam" id="PF00275"/>
    </source>
</evidence>
<dbReference type="EMBL" id="QJVJ01000004">
    <property type="protein sequence ID" value="PYI55249.1"/>
    <property type="molecule type" value="Genomic_DNA"/>
</dbReference>
<dbReference type="InterPro" id="IPR013792">
    <property type="entry name" value="RNA3'P_cycl/enolpyr_Trfase_a/b"/>
</dbReference>
<dbReference type="PANTHER" id="PTHR43783:SF2">
    <property type="entry name" value="UDP-N-ACETYLGLUCOSAMINE 1-CARBOXYVINYLTRANSFERASE 2"/>
    <property type="match status" value="1"/>
</dbReference>
<evidence type="ECO:0000256" key="2">
    <source>
        <dbReference type="ARBA" id="ARBA00004752"/>
    </source>
</evidence>
<dbReference type="GO" id="GO:0051301">
    <property type="term" value="P:cell division"/>
    <property type="evidence" value="ECO:0007669"/>
    <property type="project" value="UniProtKB-KW"/>
</dbReference>
<dbReference type="OrthoDB" id="9803760at2"/>
<dbReference type="GO" id="GO:0008360">
    <property type="term" value="P:regulation of cell shape"/>
    <property type="evidence" value="ECO:0007669"/>
    <property type="project" value="UniProtKB-KW"/>
</dbReference>
<feature type="binding site" evidence="13">
    <location>
        <begin position="22"/>
        <end position="23"/>
    </location>
    <ligand>
        <name>phosphoenolpyruvate</name>
        <dbReference type="ChEBI" id="CHEBI:58702"/>
    </ligand>
</feature>
<evidence type="ECO:0000313" key="15">
    <source>
        <dbReference type="EMBL" id="PYI55249.1"/>
    </source>
</evidence>
<dbReference type="EC" id="2.5.1.7" evidence="13"/>
<comment type="subcellular location">
    <subcellularLocation>
        <location evidence="1 13">Cytoplasm</location>
    </subcellularLocation>
</comment>